<dbReference type="PANTHER" id="PTHR14969:SF62">
    <property type="entry name" value="DECAPRENYLPHOSPHORYL-5-PHOSPHORIBOSE PHOSPHATASE RV3807C-RELATED"/>
    <property type="match status" value="1"/>
</dbReference>
<feature type="transmembrane region" description="Helical" evidence="10">
    <location>
        <begin position="159"/>
        <end position="177"/>
    </location>
</feature>
<evidence type="ECO:0000313" key="12">
    <source>
        <dbReference type="EMBL" id="MCK7592595.1"/>
    </source>
</evidence>
<comment type="caution">
    <text evidence="12">The sequence shown here is derived from an EMBL/GenBank/DDBJ whole genome shotgun (WGS) entry which is preliminary data.</text>
</comment>
<dbReference type="Proteomes" id="UP001431449">
    <property type="component" value="Unassembled WGS sequence"/>
</dbReference>
<organism evidence="12 13">
    <name type="scientific">Pseudomarimonas salicorniae</name>
    <dbReference type="NCBI Taxonomy" id="2933270"/>
    <lineage>
        <taxon>Bacteria</taxon>
        <taxon>Pseudomonadati</taxon>
        <taxon>Pseudomonadota</taxon>
        <taxon>Gammaproteobacteria</taxon>
        <taxon>Lysobacterales</taxon>
        <taxon>Lysobacteraceae</taxon>
        <taxon>Pseudomarimonas</taxon>
    </lineage>
</organism>
<evidence type="ECO:0000256" key="2">
    <source>
        <dbReference type="ARBA" id="ARBA00012374"/>
    </source>
</evidence>
<feature type="transmembrane region" description="Helical" evidence="10">
    <location>
        <begin position="60"/>
        <end position="81"/>
    </location>
</feature>
<reference evidence="12" key="1">
    <citation type="submission" date="2022-04" db="EMBL/GenBank/DDBJ databases">
        <title>Lysobacter sp. CAU 1642 isolated from sea sand.</title>
        <authorList>
            <person name="Kim W."/>
        </authorList>
    </citation>
    <scope>NUCLEOTIDE SEQUENCE</scope>
    <source>
        <strain evidence="12">CAU 1642</strain>
    </source>
</reference>
<evidence type="ECO:0000256" key="1">
    <source>
        <dbReference type="ARBA" id="ARBA00004651"/>
    </source>
</evidence>
<proteinExistence type="predicted"/>
<keyword evidence="6 10" id="KW-1133">Transmembrane helix</keyword>
<dbReference type="CDD" id="cd01610">
    <property type="entry name" value="PAP2_like"/>
    <property type="match status" value="1"/>
</dbReference>
<evidence type="ECO:0000256" key="7">
    <source>
        <dbReference type="ARBA" id="ARBA00023136"/>
    </source>
</evidence>
<sequence>MPTRALIFDGVKRRELAWCLAANRWARGGSAGRVFTWISRAGDGPIWYALMLAVVMLDGWNGLSASVHMAATGLVALILYTQLKRRTRRPRPFRDDARIKAITPPLDEFSFPSGHTLHAVSFTIIAVAWYPALALILVPFTVAVAASRVILGLHYPSDVAAAALIASVLGLGSLILAA</sequence>
<dbReference type="PANTHER" id="PTHR14969">
    <property type="entry name" value="SPHINGOSINE-1-PHOSPHATE PHOSPHOHYDROLASE"/>
    <property type="match status" value="1"/>
</dbReference>
<evidence type="ECO:0000256" key="5">
    <source>
        <dbReference type="ARBA" id="ARBA00022801"/>
    </source>
</evidence>
<comment type="subcellular location">
    <subcellularLocation>
        <location evidence="1">Cell membrane</location>
        <topology evidence="1">Multi-pass membrane protein</topology>
    </subcellularLocation>
</comment>
<comment type="catalytic activity">
    <reaction evidence="9">
        <text>di-trans,octa-cis-undecaprenyl diphosphate + H2O = di-trans,octa-cis-undecaprenyl phosphate + phosphate + H(+)</text>
        <dbReference type="Rhea" id="RHEA:28094"/>
        <dbReference type="ChEBI" id="CHEBI:15377"/>
        <dbReference type="ChEBI" id="CHEBI:15378"/>
        <dbReference type="ChEBI" id="CHEBI:43474"/>
        <dbReference type="ChEBI" id="CHEBI:58405"/>
        <dbReference type="ChEBI" id="CHEBI:60392"/>
        <dbReference type="EC" id="3.6.1.27"/>
    </reaction>
</comment>
<name>A0ABT0GDH2_9GAMM</name>
<feature type="transmembrane region" description="Helical" evidence="10">
    <location>
        <begin position="119"/>
        <end position="147"/>
    </location>
</feature>
<protein>
    <recommendedName>
        <fullName evidence="2">undecaprenyl-diphosphate phosphatase</fullName>
        <ecNumber evidence="2">3.6.1.27</ecNumber>
    </recommendedName>
    <alternativeName>
        <fullName evidence="8">Undecaprenyl pyrophosphate phosphatase</fullName>
    </alternativeName>
</protein>
<dbReference type="InterPro" id="IPR000326">
    <property type="entry name" value="PAP2/HPO"/>
</dbReference>
<dbReference type="Gene3D" id="1.20.144.10">
    <property type="entry name" value="Phosphatidic acid phosphatase type 2/haloperoxidase"/>
    <property type="match status" value="1"/>
</dbReference>
<dbReference type="InterPro" id="IPR036938">
    <property type="entry name" value="PAP2/HPO_sf"/>
</dbReference>
<keyword evidence="7 10" id="KW-0472">Membrane</keyword>
<keyword evidence="3" id="KW-1003">Cell membrane</keyword>
<dbReference type="EMBL" id="JALNMH010000002">
    <property type="protein sequence ID" value="MCK7592595.1"/>
    <property type="molecule type" value="Genomic_DNA"/>
</dbReference>
<keyword evidence="5" id="KW-0378">Hydrolase</keyword>
<evidence type="ECO:0000256" key="3">
    <source>
        <dbReference type="ARBA" id="ARBA00022475"/>
    </source>
</evidence>
<keyword evidence="13" id="KW-1185">Reference proteome</keyword>
<dbReference type="Pfam" id="PF01569">
    <property type="entry name" value="PAP2"/>
    <property type="match status" value="1"/>
</dbReference>
<evidence type="ECO:0000256" key="8">
    <source>
        <dbReference type="ARBA" id="ARBA00032707"/>
    </source>
</evidence>
<keyword evidence="4 10" id="KW-0812">Transmembrane</keyword>
<dbReference type="EC" id="3.6.1.27" evidence="2"/>
<evidence type="ECO:0000256" key="9">
    <source>
        <dbReference type="ARBA" id="ARBA00047594"/>
    </source>
</evidence>
<evidence type="ECO:0000259" key="11">
    <source>
        <dbReference type="SMART" id="SM00014"/>
    </source>
</evidence>
<dbReference type="SUPFAM" id="SSF48317">
    <property type="entry name" value="Acid phosphatase/Vanadium-dependent haloperoxidase"/>
    <property type="match status" value="1"/>
</dbReference>
<evidence type="ECO:0000256" key="4">
    <source>
        <dbReference type="ARBA" id="ARBA00022692"/>
    </source>
</evidence>
<dbReference type="SMART" id="SM00014">
    <property type="entry name" value="acidPPc"/>
    <property type="match status" value="1"/>
</dbReference>
<evidence type="ECO:0000313" key="13">
    <source>
        <dbReference type="Proteomes" id="UP001431449"/>
    </source>
</evidence>
<evidence type="ECO:0000256" key="6">
    <source>
        <dbReference type="ARBA" id="ARBA00022989"/>
    </source>
</evidence>
<accession>A0ABT0GDH2</accession>
<evidence type="ECO:0000256" key="10">
    <source>
        <dbReference type="SAM" id="Phobius"/>
    </source>
</evidence>
<feature type="domain" description="Phosphatidic acid phosphatase type 2/haloperoxidase" evidence="11">
    <location>
        <begin position="65"/>
        <end position="174"/>
    </location>
</feature>
<gene>
    <name evidence="12" type="ORF">M0G41_02810</name>
</gene>